<feature type="domain" description="RED-like N-terminal" evidence="4">
    <location>
        <begin position="86"/>
        <end position="210"/>
    </location>
</feature>
<dbReference type="InterPro" id="IPR039896">
    <property type="entry name" value="Red-like"/>
</dbReference>
<feature type="compositionally biased region" description="Basic and acidic residues" evidence="3">
    <location>
        <begin position="182"/>
        <end position="214"/>
    </location>
</feature>
<feature type="compositionally biased region" description="Basic and acidic residues" evidence="3">
    <location>
        <begin position="537"/>
        <end position="547"/>
    </location>
</feature>
<reference evidence="5 6" key="1">
    <citation type="journal article" date="2024" name="Commun. Biol.">
        <title>Comparative genomic analysis of thermophilic fungi reveals convergent evolutionary adaptations and gene losses.</title>
        <authorList>
            <person name="Steindorff A.S."/>
            <person name="Aguilar-Pontes M.V."/>
            <person name="Robinson A.J."/>
            <person name="Andreopoulos B."/>
            <person name="LaButti K."/>
            <person name="Kuo A."/>
            <person name="Mondo S."/>
            <person name="Riley R."/>
            <person name="Otillar R."/>
            <person name="Haridas S."/>
            <person name="Lipzen A."/>
            <person name="Grimwood J."/>
            <person name="Schmutz J."/>
            <person name="Clum A."/>
            <person name="Reid I.D."/>
            <person name="Moisan M.C."/>
            <person name="Butler G."/>
            <person name="Nguyen T.T.M."/>
            <person name="Dewar K."/>
            <person name="Conant G."/>
            <person name="Drula E."/>
            <person name="Henrissat B."/>
            <person name="Hansel C."/>
            <person name="Singer S."/>
            <person name="Hutchinson M.I."/>
            <person name="de Vries R.P."/>
            <person name="Natvig D.O."/>
            <person name="Powell A.J."/>
            <person name="Tsang A."/>
            <person name="Grigoriev I.V."/>
        </authorList>
    </citation>
    <scope>NUCLEOTIDE SEQUENCE [LARGE SCALE GENOMIC DNA]</scope>
    <source>
        <strain evidence="5 6">ATCC 24622</strain>
    </source>
</reference>
<feature type="compositionally biased region" description="Basic and acidic residues" evidence="3">
    <location>
        <begin position="384"/>
        <end position="394"/>
    </location>
</feature>
<sequence>MNNDQFRNFLLENARAKSPGTGNRGSPTTEVRAGRGTPALLGSRQKSSIPMTPRSVAGTTDFSRQLSERNLPNQAQNKFRTSVPKGTKVAEGYVDRSKTREQEAEDERARRLQTLEESMKNGEIEHKTYEKLRSEIAGGDMSTTHLIKGLDFKLLERIRKGENVYKELSRSLSKSLSPDAEEERHEAEPKKDADELLDELETHEVKPIEKEKVQKKGQFAPASLAPGQKRTRNQILAELKAARQAAKEAKEESALGFRFKKIGARPMPSTRIERDSKGREVMIIVDEDGNERRKVRKLGGFASNASEKDKLKPDKNGEVLGMEVPVYYREQQLAKAKEEEEKEATIFDDESSDYDPLSGLKGSSDEELEKDKPETKQGLASGEETAKAKAEKEAIPPPPGQEPPPAARNYFKDSKTALTSAEPPKIPALSDPMILAAIKKVKESESKRRSEEEIKAAEREARLKRLLESSSRDDADLDVGFGTNRLEDEADLEETKVKLSAWEDESDEGGTVGGKPKRKRGPKKRKGDKNSFADVMRVLESRKSSGS</sequence>
<feature type="compositionally biased region" description="Polar residues" evidence="3">
    <location>
        <begin position="20"/>
        <end position="29"/>
    </location>
</feature>
<organism evidence="5 6">
    <name type="scientific">Phialemonium thermophilum</name>
    <dbReference type="NCBI Taxonomy" id="223376"/>
    <lineage>
        <taxon>Eukaryota</taxon>
        <taxon>Fungi</taxon>
        <taxon>Dikarya</taxon>
        <taxon>Ascomycota</taxon>
        <taxon>Pezizomycotina</taxon>
        <taxon>Sordariomycetes</taxon>
        <taxon>Sordariomycetidae</taxon>
        <taxon>Cephalothecales</taxon>
        <taxon>Cephalothecaceae</taxon>
        <taxon>Phialemonium</taxon>
    </lineage>
</organism>
<feature type="region of interest" description="Disordered" evidence="3">
    <location>
        <begin position="1"/>
        <end position="108"/>
    </location>
</feature>
<proteinExistence type="predicted"/>
<comment type="caution">
    <text evidence="5">The sequence shown here is derived from an EMBL/GenBank/DDBJ whole genome shotgun (WGS) entry which is preliminary data.</text>
</comment>
<feature type="region of interest" description="Disordered" evidence="3">
    <location>
        <begin position="332"/>
        <end position="427"/>
    </location>
</feature>
<accession>A0ABR3Y9Z4</accession>
<dbReference type="Pfam" id="PF07808">
    <property type="entry name" value="RED_N"/>
    <property type="match status" value="1"/>
</dbReference>
<feature type="compositionally biased region" description="Basic and acidic residues" evidence="3">
    <location>
        <begin position="306"/>
        <end position="317"/>
    </location>
</feature>
<dbReference type="PANTHER" id="PTHR12765">
    <property type="entry name" value="RED PROTEIN IK FACTOR CYTOKINE IK"/>
    <property type="match status" value="1"/>
</dbReference>
<protein>
    <recommendedName>
        <fullName evidence="4">RED-like N-terminal domain-containing protein</fullName>
    </recommendedName>
</protein>
<feature type="region of interest" description="Disordered" evidence="3">
    <location>
        <begin position="466"/>
        <end position="547"/>
    </location>
</feature>
<feature type="region of interest" description="Disordered" evidence="3">
    <location>
        <begin position="169"/>
        <end position="231"/>
    </location>
</feature>
<evidence type="ECO:0000256" key="1">
    <source>
        <dbReference type="ARBA" id="ARBA00004123"/>
    </source>
</evidence>
<gene>
    <name evidence="5" type="ORF">VTK73DRAFT_3268</name>
</gene>
<dbReference type="EMBL" id="JAZHXJ010000002">
    <property type="protein sequence ID" value="KAL1884284.1"/>
    <property type="molecule type" value="Genomic_DNA"/>
</dbReference>
<dbReference type="Proteomes" id="UP001586593">
    <property type="component" value="Unassembled WGS sequence"/>
</dbReference>
<evidence type="ECO:0000259" key="4">
    <source>
        <dbReference type="Pfam" id="PF07808"/>
    </source>
</evidence>
<feature type="compositionally biased region" description="Basic and acidic residues" evidence="3">
    <location>
        <begin position="93"/>
        <end position="108"/>
    </location>
</feature>
<keyword evidence="6" id="KW-1185">Reference proteome</keyword>
<evidence type="ECO:0000313" key="5">
    <source>
        <dbReference type="EMBL" id="KAL1884284.1"/>
    </source>
</evidence>
<feature type="compositionally biased region" description="Basic residues" evidence="3">
    <location>
        <begin position="515"/>
        <end position="527"/>
    </location>
</feature>
<keyword evidence="2" id="KW-0539">Nucleus</keyword>
<dbReference type="InterPro" id="IPR012916">
    <property type="entry name" value="RED_N"/>
</dbReference>
<evidence type="ECO:0000256" key="3">
    <source>
        <dbReference type="SAM" id="MobiDB-lite"/>
    </source>
</evidence>
<feature type="compositionally biased region" description="Pro residues" evidence="3">
    <location>
        <begin position="395"/>
        <end position="406"/>
    </location>
</feature>
<name>A0ABR3Y9Z4_9PEZI</name>
<evidence type="ECO:0000313" key="6">
    <source>
        <dbReference type="Proteomes" id="UP001586593"/>
    </source>
</evidence>
<feature type="region of interest" description="Disordered" evidence="3">
    <location>
        <begin position="298"/>
        <end position="320"/>
    </location>
</feature>
<evidence type="ECO:0000256" key="2">
    <source>
        <dbReference type="ARBA" id="ARBA00023242"/>
    </source>
</evidence>
<comment type="subcellular location">
    <subcellularLocation>
        <location evidence="1">Nucleus</location>
    </subcellularLocation>
</comment>
<feature type="compositionally biased region" description="Basic and acidic residues" evidence="3">
    <location>
        <begin position="335"/>
        <end position="345"/>
    </location>
</feature>
<feature type="compositionally biased region" description="Polar residues" evidence="3">
    <location>
        <begin position="57"/>
        <end position="80"/>
    </location>
</feature>